<feature type="domain" description="C2" evidence="3">
    <location>
        <begin position="177"/>
        <end position="315"/>
    </location>
</feature>
<dbReference type="Pfam" id="PF00616">
    <property type="entry name" value="RasGAP"/>
    <property type="match status" value="1"/>
</dbReference>
<dbReference type="AlphaFoldDB" id="A0A9P5TAU9"/>
<reference evidence="5" key="2">
    <citation type="journal article" date="2020" name="Nat. Commun.">
        <title>Large-scale genome sequencing of mycorrhizal fungi provides insights into the early evolution of symbiotic traits.</title>
        <authorList>
            <person name="Miyauchi S."/>
            <person name="Kiss E."/>
            <person name="Kuo A."/>
            <person name="Drula E."/>
            <person name="Kohler A."/>
            <person name="Sanchez-Garcia M."/>
            <person name="Morin E."/>
            <person name="Andreopoulos B."/>
            <person name="Barry K.W."/>
            <person name="Bonito G."/>
            <person name="Buee M."/>
            <person name="Carver A."/>
            <person name="Chen C."/>
            <person name="Cichocki N."/>
            <person name="Clum A."/>
            <person name="Culley D."/>
            <person name="Crous P.W."/>
            <person name="Fauchery L."/>
            <person name="Girlanda M."/>
            <person name="Hayes R.D."/>
            <person name="Keri Z."/>
            <person name="LaButti K."/>
            <person name="Lipzen A."/>
            <person name="Lombard V."/>
            <person name="Magnuson J."/>
            <person name="Maillard F."/>
            <person name="Murat C."/>
            <person name="Nolan M."/>
            <person name="Ohm R.A."/>
            <person name="Pangilinan J."/>
            <person name="Pereira M.F."/>
            <person name="Perotto S."/>
            <person name="Peter M."/>
            <person name="Pfister S."/>
            <person name="Riley R."/>
            <person name="Sitrit Y."/>
            <person name="Stielow J.B."/>
            <person name="Szollosi G."/>
            <person name="Zifcakova L."/>
            <person name="Stursova M."/>
            <person name="Spatafora J.W."/>
            <person name="Tedersoo L."/>
            <person name="Vaario L.M."/>
            <person name="Yamada A."/>
            <person name="Yan M."/>
            <person name="Wang P."/>
            <person name="Xu J."/>
            <person name="Bruns T."/>
            <person name="Baldrian P."/>
            <person name="Vilgalys R."/>
            <person name="Dunand C."/>
            <person name="Henrissat B."/>
            <person name="Grigoriev I.V."/>
            <person name="Hibbett D."/>
            <person name="Nagy L.G."/>
            <person name="Martin F.M."/>
        </authorList>
    </citation>
    <scope>NUCLEOTIDE SEQUENCE</scope>
    <source>
        <strain evidence="5">Prilba</strain>
    </source>
</reference>
<evidence type="ECO:0000259" key="3">
    <source>
        <dbReference type="PROSITE" id="PS50004"/>
    </source>
</evidence>
<feature type="region of interest" description="Disordered" evidence="2">
    <location>
        <begin position="36"/>
        <end position="61"/>
    </location>
</feature>
<dbReference type="Pfam" id="PF00168">
    <property type="entry name" value="C2"/>
    <property type="match status" value="1"/>
</dbReference>
<name>A0A9P5TAU9_9AGAM</name>
<dbReference type="InterPro" id="IPR035892">
    <property type="entry name" value="C2_domain_sf"/>
</dbReference>
<dbReference type="SMART" id="SM00239">
    <property type="entry name" value="C2"/>
    <property type="match status" value="1"/>
</dbReference>
<feature type="compositionally biased region" description="Low complexity" evidence="2">
    <location>
        <begin position="716"/>
        <end position="729"/>
    </location>
</feature>
<dbReference type="Gene3D" id="1.10.506.10">
    <property type="entry name" value="GTPase Activation - p120gap, domain 1"/>
    <property type="match status" value="1"/>
</dbReference>
<dbReference type="PROSITE" id="PS50018">
    <property type="entry name" value="RAS_GTPASE_ACTIV_2"/>
    <property type="match status" value="1"/>
</dbReference>
<proteinExistence type="predicted"/>
<keyword evidence="1" id="KW-0343">GTPase activation</keyword>
<dbReference type="GO" id="GO:0005096">
    <property type="term" value="F:GTPase activator activity"/>
    <property type="evidence" value="ECO:0007669"/>
    <property type="project" value="UniProtKB-KW"/>
</dbReference>
<dbReference type="PANTHER" id="PTHR10194">
    <property type="entry name" value="RAS GTPASE-ACTIVATING PROTEINS"/>
    <property type="match status" value="1"/>
</dbReference>
<dbReference type="InterPro" id="IPR039360">
    <property type="entry name" value="Ras_GTPase"/>
</dbReference>
<feature type="region of interest" description="Disordered" evidence="2">
    <location>
        <begin position="716"/>
        <end position="827"/>
    </location>
</feature>
<gene>
    <name evidence="5" type="ORF">DFH94DRAFT_415267</name>
</gene>
<dbReference type="InterPro" id="IPR008936">
    <property type="entry name" value="Rho_GTPase_activation_prot"/>
</dbReference>
<dbReference type="PANTHER" id="PTHR10194:SF60">
    <property type="entry name" value="RAS GTPASE-ACTIVATING PROTEIN RASKOL"/>
    <property type="match status" value="1"/>
</dbReference>
<dbReference type="OrthoDB" id="775356at2759"/>
<evidence type="ECO:0000313" key="6">
    <source>
        <dbReference type="Proteomes" id="UP000759537"/>
    </source>
</evidence>
<dbReference type="PROSITE" id="PS50004">
    <property type="entry name" value="C2"/>
    <property type="match status" value="1"/>
</dbReference>
<dbReference type="Proteomes" id="UP000759537">
    <property type="component" value="Unassembled WGS sequence"/>
</dbReference>
<keyword evidence="6" id="KW-1185">Reference proteome</keyword>
<sequence>MLENRSHAQARRSVPPREFFLHVDVYISNQAAAALRKPNPRKKAEKRESSRGLSVLSDDNQRKVKEKTSWFSLAPRPTTSDQWRQATCCITEEEEGCVLKVYLEEAILFQSVHLHLLVHTDIRPADQSLFFRKNCLGIHCSANQRWSATRSTEPLYFAFPSTEAMNTWMALLRSYATPEVYGKSHTHSGGTYRIWRQVELTCIQGRNIGVPRSLDPTLNAGTTSDPEGRGDVEAVDLDLFCEVYFNSVLSGRTVVKRSMGSPDWHESFLFADLPPFEKLAIVVWREKKQQKPFVIGTVYITLTNFRRGEHVEGWFPVLFGGATTACTQAGQLRLKVRLDEEIVLPYSKYSKVIDTLDRRNYLDWMVDIDTKFKIREVSSQLVSLAVAKNILLSNVFEMAGREVDGTPSSHHTLFRGNTVLTKTIESLMGWYGKSFLEASVGVTIRRLCLDNVSIEVDPLRNAKGPKDVERNVDLLVYWCKEIWEQIYSVRQQCPDEMRTLFKYIRQLVERRYPNEHSTDTKSDLPRQSVSAFCFLRFIVPAILHPHLFGLCPGLPDMPVQRSLTLIAKVIQSLANLNSTVQKEEFMRGVKSFLEERLSEMQDYILVVSTPGPEEPYQPSSEAHVRSRAIRALHDRKRAMPDLQRELIPHEQHFLDIPRHLAIITSAIARHSRNVSPEDPAIADLHNRCRDVERHALYYVSRHAMVRGGGGFGARPLASSDLSPSPTPTSNYGPIEEPQSLFPKPRASSLLSRPKTAPPGAMSDPALHTLTDSRHSQDSLSRSELNALAEPGAEATKKEDGWRMSRRQPSRPRSVSTDSVPNLRGTAGDINALVEAVRPRNAERKKGFLRSILNRK</sequence>
<dbReference type="Gene3D" id="2.60.40.150">
    <property type="entry name" value="C2 domain"/>
    <property type="match status" value="1"/>
</dbReference>
<feature type="domain" description="Ras-GAP" evidence="4">
    <location>
        <begin position="373"/>
        <end position="575"/>
    </location>
</feature>
<protein>
    <submittedName>
        <fullName evidence="5">Rho GTPase activation protein</fullName>
    </submittedName>
</protein>
<evidence type="ECO:0000259" key="4">
    <source>
        <dbReference type="PROSITE" id="PS50018"/>
    </source>
</evidence>
<evidence type="ECO:0000313" key="5">
    <source>
        <dbReference type="EMBL" id="KAF8481946.1"/>
    </source>
</evidence>
<accession>A0A9P5TAU9</accession>
<dbReference type="InterPro" id="IPR000008">
    <property type="entry name" value="C2_dom"/>
</dbReference>
<dbReference type="SUPFAM" id="SSF49562">
    <property type="entry name" value="C2 domain (Calcium/lipid-binding domain, CaLB)"/>
    <property type="match status" value="1"/>
</dbReference>
<dbReference type="CDD" id="cd05137">
    <property type="entry name" value="RasGAP_CLA2_BUD2"/>
    <property type="match status" value="1"/>
</dbReference>
<comment type="caution">
    <text evidence="5">The sequence shown here is derived from an EMBL/GenBank/DDBJ whole genome shotgun (WGS) entry which is preliminary data.</text>
</comment>
<organism evidence="5 6">
    <name type="scientific">Russula ochroleuca</name>
    <dbReference type="NCBI Taxonomy" id="152965"/>
    <lineage>
        <taxon>Eukaryota</taxon>
        <taxon>Fungi</taxon>
        <taxon>Dikarya</taxon>
        <taxon>Basidiomycota</taxon>
        <taxon>Agaricomycotina</taxon>
        <taxon>Agaricomycetes</taxon>
        <taxon>Russulales</taxon>
        <taxon>Russulaceae</taxon>
        <taxon>Russula</taxon>
    </lineage>
</organism>
<dbReference type="InterPro" id="IPR001936">
    <property type="entry name" value="RasGAP_dom"/>
</dbReference>
<evidence type="ECO:0000256" key="1">
    <source>
        <dbReference type="ARBA" id="ARBA00022468"/>
    </source>
</evidence>
<dbReference type="SUPFAM" id="SSF48350">
    <property type="entry name" value="GTPase activation domain, GAP"/>
    <property type="match status" value="1"/>
</dbReference>
<evidence type="ECO:0000256" key="2">
    <source>
        <dbReference type="SAM" id="MobiDB-lite"/>
    </source>
</evidence>
<reference evidence="5" key="1">
    <citation type="submission" date="2019-10" db="EMBL/GenBank/DDBJ databases">
        <authorList>
            <consortium name="DOE Joint Genome Institute"/>
            <person name="Kuo A."/>
            <person name="Miyauchi S."/>
            <person name="Kiss E."/>
            <person name="Drula E."/>
            <person name="Kohler A."/>
            <person name="Sanchez-Garcia M."/>
            <person name="Andreopoulos B."/>
            <person name="Barry K.W."/>
            <person name="Bonito G."/>
            <person name="Buee M."/>
            <person name="Carver A."/>
            <person name="Chen C."/>
            <person name="Cichocki N."/>
            <person name="Clum A."/>
            <person name="Culley D."/>
            <person name="Crous P.W."/>
            <person name="Fauchery L."/>
            <person name="Girlanda M."/>
            <person name="Hayes R."/>
            <person name="Keri Z."/>
            <person name="LaButti K."/>
            <person name="Lipzen A."/>
            <person name="Lombard V."/>
            <person name="Magnuson J."/>
            <person name="Maillard F."/>
            <person name="Morin E."/>
            <person name="Murat C."/>
            <person name="Nolan M."/>
            <person name="Ohm R."/>
            <person name="Pangilinan J."/>
            <person name="Pereira M."/>
            <person name="Perotto S."/>
            <person name="Peter M."/>
            <person name="Riley R."/>
            <person name="Sitrit Y."/>
            <person name="Stielow B."/>
            <person name="Szollosi G."/>
            <person name="Zifcakova L."/>
            <person name="Stursova M."/>
            <person name="Spatafora J.W."/>
            <person name="Tedersoo L."/>
            <person name="Vaario L.-M."/>
            <person name="Yamada A."/>
            <person name="Yan M."/>
            <person name="Wang P."/>
            <person name="Xu J."/>
            <person name="Bruns T."/>
            <person name="Baldrian P."/>
            <person name="Vilgalys R."/>
            <person name="Henrissat B."/>
            <person name="Grigoriev I.V."/>
            <person name="Hibbett D."/>
            <person name="Nagy L.G."/>
            <person name="Martin F.M."/>
        </authorList>
    </citation>
    <scope>NUCLEOTIDE SEQUENCE</scope>
    <source>
        <strain evidence="5">Prilba</strain>
    </source>
</reference>
<dbReference type="EMBL" id="WHVB01000006">
    <property type="protein sequence ID" value="KAF8481946.1"/>
    <property type="molecule type" value="Genomic_DNA"/>
</dbReference>
<dbReference type="SMART" id="SM00323">
    <property type="entry name" value="RasGAP"/>
    <property type="match status" value="1"/>
</dbReference>